<evidence type="ECO:0000256" key="1">
    <source>
        <dbReference type="SAM" id="MobiDB-lite"/>
    </source>
</evidence>
<feature type="region of interest" description="Disordered" evidence="1">
    <location>
        <begin position="158"/>
        <end position="199"/>
    </location>
</feature>
<proteinExistence type="predicted"/>
<protein>
    <recommendedName>
        <fullName evidence="3">Transposase</fullName>
    </recommendedName>
</protein>
<name>A0AAU2W272_9ACTN</name>
<dbReference type="AlphaFoldDB" id="A0AAU2W272"/>
<gene>
    <name evidence="2" type="ORF">OG398_35230</name>
</gene>
<sequence>MTSWAFASVCLAEGDRTDRLLDLVLARLKETGLVRERTRQRTDSTHVLAAVRDLTRLELVTEAVRAALEEVAGVSPHLLDELVDEEWGRRYGRPVRLGKNPTKPTTRILTAGNDAVRLLGHLYRRETGRTSGPRVQALRQIMVQNYHRDQAGRLRWRTAEKDGGPGLPPSSRQSSRRTTPRSAMRGTGTSSAGRGLPLI</sequence>
<evidence type="ECO:0008006" key="3">
    <source>
        <dbReference type="Google" id="ProtNLM"/>
    </source>
</evidence>
<reference evidence="2" key="1">
    <citation type="submission" date="2022-10" db="EMBL/GenBank/DDBJ databases">
        <title>The complete genomes of actinobacterial strains from the NBC collection.</title>
        <authorList>
            <person name="Joergensen T.S."/>
            <person name="Alvarez Arevalo M."/>
            <person name="Sterndorff E.B."/>
            <person name="Faurdal D."/>
            <person name="Vuksanovic O."/>
            <person name="Mourched A.-S."/>
            <person name="Charusanti P."/>
            <person name="Shaw S."/>
            <person name="Blin K."/>
            <person name="Weber T."/>
        </authorList>
    </citation>
    <scope>NUCLEOTIDE SEQUENCE</scope>
    <source>
        <strain evidence="2">NBC_00008</strain>
    </source>
</reference>
<organism evidence="2">
    <name type="scientific">Streptomyces sp. NBC_00008</name>
    <dbReference type="NCBI Taxonomy" id="2903610"/>
    <lineage>
        <taxon>Bacteria</taxon>
        <taxon>Bacillati</taxon>
        <taxon>Actinomycetota</taxon>
        <taxon>Actinomycetes</taxon>
        <taxon>Kitasatosporales</taxon>
        <taxon>Streptomycetaceae</taxon>
        <taxon>Streptomyces</taxon>
    </lineage>
</organism>
<dbReference type="EMBL" id="CP108313">
    <property type="protein sequence ID" value="WTW73116.1"/>
    <property type="molecule type" value="Genomic_DNA"/>
</dbReference>
<evidence type="ECO:0000313" key="2">
    <source>
        <dbReference type="EMBL" id="WTW73116.1"/>
    </source>
</evidence>
<accession>A0AAU2W272</accession>